<proteinExistence type="predicted"/>
<keyword evidence="2" id="KW-0732">Signal</keyword>
<evidence type="ECO:0000313" key="4">
    <source>
        <dbReference type="RefSeq" id="XP_018024850.1"/>
    </source>
</evidence>
<keyword evidence="3" id="KW-1185">Reference proteome</keyword>
<evidence type="ECO:0000256" key="2">
    <source>
        <dbReference type="SAM" id="SignalP"/>
    </source>
</evidence>
<feature type="compositionally biased region" description="Low complexity" evidence="1">
    <location>
        <begin position="20"/>
        <end position="32"/>
    </location>
</feature>
<feature type="compositionally biased region" description="Basic and acidic residues" evidence="1">
    <location>
        <begin position="371"/>
        <end position="386"/>
    </location>
</feature>
<feature type="region of interest" description="Disordered" evidence="1">
    <location>
        <begin position="208"/>
        <end position="235"/>
    </location>
</feature>
<evidence type="ECO:0000313" key="3">
    <source>
        <dbReference type="Proteomes" id="UP000694843"/>
    </source>
</evidence>
<feature type="compositionally biased region" description="Basic and acidic residues" evidence="1">
    <location>
        <begin position="208"/>
        <end position="217"/>
    </location>
</feature>
<organism evidence="3 4">
    <name type="scientific">Hyalella azteca</name>
    <name type="common">Amphipod</name>
    <dbReference type="NCBI Taxonomy" id="294128"/>
    <lineage>
        <taxon>Eukaryota</taxon>
        <taxon>Metazoa</taxon>
        <taxon>Ecdysozoa</taxon>
        <taxon>Arthropoda</taxon>
        <taxon>Crustacea</taxon>
        <taxon>Multicrustacea</taxon>
        <taxon>Malacostraca</taxon>
        <taxon>Eumalacostraca</taxon>
        <taxon>Peracarida</taxon>
        <taxon>Amphipoda</taxon>
        <taxon>Senticaudata</taxon>
        <taxon>Talitrida</taxon>
        <taxon>Talitroidea</taxon>
        <taxon>Hyalellidae</taxon>
        <taxon>Hyalella</taxon>
    </lineage>
</organism>
<dbReference type="GeneID" id="108680531"/>
<evidence type="ECO:0000256" key="1">
    <source>
        <dbReference type="SAM" id="MobiDB-lite"/>
    </source>
</evidence>
<sequence length="612" mass="67894">MIYRIIYSLLLASSWLASSASPTSLDSSPSSQDDTKYQLKGHESPRLFTEPLGYGSILQSSEYYSYEAKHGCQCAMFLVTNSEWLPQHKVFATGEQYPVNCSLPSEAHEDCRKACQEENTSVTRVFQLHPEALYMYPPSSATPCTLLPAATATFYQACGEQWSPLPLPSFMHVCCHPETGAPAWCDSIPDELFTQRNGYGQDLGIEDRGLDLEKSPDDAENNEIEGSTKPEKLDNDILSGGAERSWLKYVLNIFGYNSLGEMVQGFDIFSLPQRLRHAVKDYRDEVGMGQCYMEYTTYSIFTKGENPFEAFMRSKRSVSDDPDLSFSLDGEEVDAAVNSAPDEDYRNTKYSSGESKKAQIETIKIQTRKPKPGDSHKISEKKDKLKSSKPSIPDPPSLDDAITEAGDDAEPSPISTILLNLVRQYMGIYFNTLTGSSPNKIVNENLIEEKVEDEIRVPSKKPPSRPAASFDWMRLLNLFLGGPGQANPRPTTTKATTTPAPVIDEKKDDVAAAELVRPRDFVDVILEIIRPVFISILGKAPGDSGVENIREISRLSVLGRVDDTVAANVLSPYFCLKTYGVNKAWSLTERTLRSFAASLTPEEIETVRALLA</sequence>
<feature type="chain" id="PRO_5034845789" evidence="2">
    <location>
        <begin position="21"/>
        <end position="612"/>
    </location>
</feature>
<protein>
    <submittedName>
        <fullName evidence="4">Uncharacterized protein LOC108680531 isoform X3</fullName>
    </submittedName>
</protein>
<dbReference type="AlphaFoldDB" id="A0A8B7PFT0"/>
<feature type="region of interest" description="Disordered" evidence="1">
    <location>
        <begin position="20"/>
        <end position="39"/>
    </location>
</feature>
<feature type="compositionally biased region" description="Acidic residues" evidence="1">
    <location>
        <begin position="401"/>
        <end position="410"/>
    </location>
</feature>
<feature type="region of interest" description="Disordered" evidence="1">
    <location>
        <begin position="335"/>
        <end position="412"/>
    </location>
</feature>
<dbReference type="Proteomes" id="UP000694843">
    <property type="component" value="Unplaced"/>
</dbReference>
<name>A0A8B7PFT0_HYAAZ</name>
<feature type="signal peptide" evidence="2">
    <location>
        <begin position="1"/>
        <end position="20"/>
    </location>
</feature>
<accession>A0A8B7PFT0</accession>
<reference evidence="4" key="1">
    <citation type="submission" date="2025-08" db="UniProtKB">
        <authorList>
            <consortium name="RefSeq"/>
        </authorList>
    </citation>
    <scope>IDENTIFICATION</scope>
    <source>
        <tissue evidence="4">Whole organism</tissue>
    </source>
</reference>
<dbReference type="OrthoDB" id="6371294at2759"/>
<gene>
    <name evidence="4" type="primary">LOC108680531</name>
</gene>
<feature type="compositionally biased region" description="Basic and acidic residues" evidence="1">
    <location>
        <begin position="226"/>
        <end position="235"/>
    </location>
</feature>
<dbReference type="RefSeq" id="XP_018024850.1">
    <property type="nucleotide sequence ID" value="XM_018169361.2"/>
</dbReference>